<sequence>MSVVRRSTLMMDDDDVNTWGGRRRKGGVRGKEGRGVQDLEGRRRGDVGGSSPTHIPPPPVCLTHLHLCGVTSPACGPPYNTSKSSWRHRENPASIRMQQLLLLQLLAASTVLGATLEHSQRIARNVNVEWPKAGLEVCEELQDERYSLSCQQCFHNSGKDFKKSLLEEPDHDCFDRFKVDENNKNWHLHSSGSSGEGKQRTSRDFDHTANSHHPKASLTASINPPSASPAQAAAERDMVYEYGNTGHDMPFEGVGPLAVDVLMGECIVAYLEGKGKLQILVDEILESPAPVPAWIFQELLTLIKTIKLT</sequence>
<proteinExistence type="predicted"/>
<feature type="compositionally biased region" description="Low complexity" evidence="1">
    <location>
        <begin position="220"/>
        <end position="229"/>
    </location>
</feature>
<accession>A0A8J5MKZ1</accession>
<reference evidence="2" key="1">
    <citation type="journal article" date="2021" name="Sci. Adv.">
        <title>The American lobster genome reveals insights on longevity, neural, and immune adaptations.</title>
        <authorList>
            <person name="Polinski J.M."/>
            <person name="Zimin A.V."/>
            <person name="Clark K.F."/>
            <person name="Kohn A.B."/>
            <person name="Sadowski N."/>
            <person name="Timp W."/>
            <person name="Ptitsyn A."/>
            <person name="Khanna P."/>
            <person name="Romanova D.Y."/>
            <person name="Williams P."/>
            <person name="Greenwood S.J."/>
            <person name="Moroz L.L."/>
            <person name="Walt D.R."/>
            <person name="Bodnar A.G."/>
        </authorList>
    </citation>
    <scope>NUCLEOTIDE SEQUENCE</scope>
    <source>
        <strain evidence="2">GMGI-L3</strain>
    </source>
</reference>
<comment type="caution">
    <text evidence="2">The sequence shown here is derived from an EMBL/GenBank/DDBJ whole genome shotgun (WGS) entry which is preliminary data.</text>
</comment>
<feature type="region of interest" description="Disordered" evidence="1">
    <location>
        <begin position="185"/>
        <end position="229"/>
    </location>
</feature>
<gene>
    <name evidence="2" type="ORF">Hamer_G022353</name>
</gene>
<evidence type="ECO:0000313" key="2">
    <source>
        <dbReference type="EMBL" id="KAG7155363.1"/>
    </source>
</evidence>
<evidence type="ECO:0000313" key="3">
    <source>
        <dbReference type="Proteomes" id="UP000747542"/>
    </source>
</evidence>
<evidence type="ECO:0000256" key="1">
    <source>
        <dbReference type="SAM" id="MobiDB-lite"/>
    </source>
</evidence>
<feature type="compositionally biased region" description="Basic and acidic residues" evidence="1">
    <location>
        <begin position="197"/>
        <end position="209"/>
    </location>
</feature>
<dbReference type="Proteomes" id="UP000747542">
    <property type="component" value="Unassembled WGS sequence"/>
</dbReference>
<protein>
    <submittedName>
        <fullName evidence="2">Uncharacterized protein</fullName>
    </submittedName>
</protein>
<feature type="compositionally biased region" description="Basic and acidic residues" evidence="1">
    <location>
        <begin position="29"/>
        <end position="46"/>
    </location>
</feature>
<feature type="region of interest" description="Disordered" evidence="1">
    <location>
        <begin position="16"/>
        <end position="55"/>
    </location>
</feature>
<keyword evidence="3" id="KW-1185">Reference proteome</keyword>
<organism evidence="2 3">
    <name type="scientific">Homarus americanus</name>
    <name type="common">American lobster</name>
    <dbReference type="NCBI Taxonomy" id="6706"/>
    <lineage>
        <taxon>Eukaryota</taxon>
        <taxon>Metazoa</taxon>
        <taxon>Ecdysozoa</taxon>
        <taxon>Arthropoda</taxon>
        <taxon>Crustacea</taxon>
        <taxon>Multicrustacea</taxon>
        <taxon>Malacostraca</taxon>
        <taxon>Eumalacostraca</taxon>
        <taxon>Eucarida</taxon>
        <taxon>Decapoda</taxon>
        <taxon>Pleocyemata</taxon>
        <taxon>Astacidea</taxon>
        <taxon>Nephropoidea</taxon>
        <taxon>Nephropidae</taxon>
        <taxon>Homarus</taxon>
    </lineage>
</organism>
<name>A0A8J5MKZ1_HOMAM</name>
<dbReference type="AlphaFoldDB" id="A0A8J5MKZ1"/>
<dbReference type="EMBL" id="JAHLQT010041885">
    <property type="protein sequence ID" value="KAG7155363.1"/>
    <property type="molecule type" value="Genomic_DNA"/>
</dbReference>